<proteinExistence type="predicted"/>
<dbReference type="Gene3D" id="3.30.40.10">
    <property type="entry name" value="Zinc/RING finger domain, C3HC4 (zinc finger)"/>
    <property type="match status" value="1"/>
</dbReference>
<comment type="caution">
    <text evidence="1">The sequence shown here is derived from an EMBL/GenBank/DDBJ whole genome shotgun (WGS) entry which is preliminary data.</text>
</comment>
<sequence>MKKSATCYTVAGITFTSEVRTEETPTPCGSHASRKSEPVITLAPTLGCCGCTVPKTFRENWYAGEPGFPMTGDDRHTTGMPTFADQCAVDIISLSCIIGKSTVRQWVEEKNQKHRTWYWRQAVNVLSQQLSAPRHVCCCSQPENPDRLMIKCPAAGTGCGIWLHQACVAAFQTNVKPAQWGTPEEVADGGTNAGLSKRILCPACYAEI</sequence>
<dbReference type="InterPro" id="IPR011011">
    <property type="entry name" value="Znf_FYVE_PHD"/>
</dbReference>
<protein>
    <submittedName>
        <fullName evidence="1">Uncharacterized protein</fullName>
    </submittedName>
</protein>
<dbReference type="AlphaFoldDB" id="A0AA44WP45"/>
<gene>
    <name evidence="1" type="ORF">BJF96_g3629</name>
</gene>
<evidence type="ECO:0000313" key="1">
    <source>
        <dbReference type="EMBL" id="PNH33003.1"/>
    </source>
</evidence>
<name>A0AA44WP45_VERDA</name>
<dbReference type="InterPro" id="IPR013083">
    <property type="entry name" value="Znf_RING/FYVE/PHD"/>
</dbReference>
<dbReference type="SUPFAM" id="SSF57903">
    <property type="entry name" value="FYVE/PHD zinc finger"/>
    <property type="match status" value="1"/>
</dbReference>
<dbReference type="Proteomes" id="UP000236305">
    <property type="component" value="Unassembled WGS sequence"/>
</dbReference>
<organism evidence="1 2">
    <name type="scientific">Verticillium dahliae</name>
    <name type="common">Verticillium wilt</name>
    <dbReference type="NCBI Taxonomy" id="27337"/>
    <lineage>
        <taxon>Eukaryota</taxon>
        <taxon>Fungi</taxon>
        <taxon>Dikarya</taxon>
        <taxon>Ascomycota</taxon>
        <taxon>Pezizomycotina</taxon>
        <taxon>Sordariomycetes</taxon>
        <taxon>Hypocreomycetidae</taxon>
        <taxon>Glomerellales</taxon>
        <taxon>Plectosphaerellaceae</taxon>
        <taxon>Verticillium</taxon>
    </lineage>
</organism>
<dbReference type="PANTHER" id="PTHR46364">
    <property type="entry name" value="OS08G0421900 PROTEIN"/>
    <property type="match status" value="1"/>
</dbReference>
<reference evidence="1 2" key="1">
    <citation type="submission" date="2017-12" db="EMBL/GenBank/DDBJ databases">
        <title>Comparative genomics yields insights into virulence evolution of Verticillium dahliae.</title>
        <authorList>
            <person name="Fan R."/>
            <person name="Armitage A.D."/>
            <person name="Cascant-Lopez E."/>
            <person name="Sobczyk M."/>
            <person name="Cockerton H.M."/>
            <person name="Harrison R.J."/>
        </authorList>
    </citation>
    <scope>NUCLEOTIDE SEQUENCE [LARGE SCALE GENOMIC DNA]</scope>
    <source>
        <strain evidence="1 2">12008</strain>
    </source>
</reference>
<evidence type="ECO:0000313" key="2">
    <source>
        <dbReference type="Proteomes" id="UP000236305"/>
    </source>
</evidence>
<dbReference type="EMBL" id="MPSH01000010">
    <property type="protein sequence ID" value="PNH33003.1"/>
    <property type="molecule type" value="Genomic_DNA"/>
</dbReference>
<accession>A0AA44WP45</accession>